<protein>
    <recommendedName>
        <fullName evidence="8">Zn(2)-C6 fungal-type domain-containing protein</fullName>
    </recommendedName>
</protein>
<feature type="domain" description="Zn(2)-C6 fungal-type" evidence="8">
    <location>
        <begin position="20"/>
        <end position="47"/>
    </location>
</feature>
<dbReference type="PANTHER" id="PTHR36206:SF12">
    <property type="entry name" value="ASPERCRYPTIN BIOSYNTHESIS CLUSTER-SPECIFIC TRANSCRIPTION REGULATOR ATNN-RELATED"/>
    <property type="match status" value="1"/>
</dbReference>
<dbReference type="Pfam" id="PF00172">
    <property type="entry name" value="Zn_clus"/>
    <property type="match status" value="1"/>
</dbReference>
<evidence type="ECO:0000256" key="1">
    <source>
        <dbReference type="ARBA" id="ARBA00022723"/>
    </source>
</evidence>
<feature type="compositionally biased region" description="Low complexity" evidence="7">
    <location>
        <begin position="313"/>
        <end position="333"/>
    </location>
</feature>
<dbReference type="GO" id="GO:0008270">
    <property type="term" value="F:zinc ion binding"/>
    <property type="evidence" value="ECO:0007669"/>
    <property type="project" value="InterPro"/>
</dbReference>
<evidence type="ECO:0000256" key="2">
    <source>
        <dbReference type="ARBA" id="ARBA00022833"/>
    </source>
</evidence>
<dbReference type="GO" id="GO:0003677">
    <property type="term" value="F:DNA binding"/>
    <property type="evidence" value="ECO:0007669"/>
    <property type="project" value="UniProtKB-KW"/>
</dbReference>
<gene>
    <name evidence="9" type="ORF">F53441_7466</name>
</gene>
<name>A0A8H4NXJ7_9HYPO</name>
<keyword evidence="1" id="KW-0479">Metal-binding</keyword>
<reference evidence="9" key="1">
    <citation type="submission" date="2020-01" db="EMBL/GenBank/DDBJ databases">
        <title>Identification and distribution of gene clusters putatively required for synthesis of sphingolipid metabolism inhibitors in phylogenetically diverse species of the filamentous fungus Fusarium.</title>
        <authorList>
            <person name="Kim H.-S."/>
            <person name="Busman M."/>
            <person name="Brown D.W."/>
            <person name="Divon H."/>
            <person name="Uhlig S."/>
            <person name="Proctor R.H."/>
        </authorList>
    </citation>
    <scope>NUCLEOTIDE SEQUENCE</scope>
    <source>
        <strain evidence="9">NRRL 53441</strain>
    </source>
</reference>
<dbReference type="InterPro" id="IPR052360">
    <property type="entry name" value="Transcr_Regulatory_Proteins"/>
</dbReference>
<sequence>MEIQFSIPINGGRSNSSAAKRHVKCDETKPSCLNCLKWRGSCDGYGDASATLSEATTTESRPRPAASRPKATTNSATKSRATSKIKVSTGSTAVVKARPPTIPEEPPINTICFTSSEQRSYFDEWSALSVSFLSGGLGESRLWMATMPQLTLQEPSLRYAAMAIGALRKASNVEFEASSPGNELVGDNKHYLNAIVYYCEALQLQAKARPTKEGLRTALLASLLFICFEAQRGNMPAALKHITHGFGMLNELAACSDKAPGLVRIAPAPPALVQEILDCYKPLELQSRSFMGSYKKFFFPPKPPGVAAAKQASPNTASSPRSVSSPQSQPGSPWAVAPPTQQKPTSLPSPQSQGSPQMSDQQTPPRAPPQRPPGIAPFTKHSPYFRPKQTNITTIDNMPAVFSTLDEAHGYWTLLQRQLVQYIPLLTATTAQLALPKVRDMRELEAKLDSVRQNPRIAKFLEESRYWLQRWSTSYSPLLRKAQDNRQNDERSYLQAINFHVEFLILYIYTAMPRYSGIETAKDLTPQYRELNAIAETLIASRPNCGFAMDAGWTWPLFVSAFGCRDPEVKQDAIRILGKYPIRNALRDSRVFRAIALKNCEVEAMNAMEDDEDEQWLRLRRRELVFEDLGMNIIFRYAEKNQMTGEWELIEEVAAFMVGEDGQLDWHRQPISESVSILSGVC</sequence>
<evidence type="ECO:0000256" key="6">
    <source>
        <dbReference type="ARBA" id="ARBA00023242"/>
    </source>
</evidence>
<dbReference type="PANTHER" id="PTHR36206">
    <property type="entry name" value="ASPERCRYPTIN BIOSYNTHESIS CLUSTER-SPECIFIC TRANSCRIPTION REGULATOR ATNN-RELATED"/>
    <property type="match status" value="1"/>
</dbReference>
<dbReference type="SUPFAM" id="SSF57701">
    <property type="entry name" value="Zn2/Cys6 DNA-binding domain"/>
    <property type="match status" value="1"/>
</dbReference>
<dbReference type="CDD" id="cd00067">
    <property type="entry name" value="GAL4"/>
    <property type="match status" value="1"/>
</dbReference>
<feature type="region of interest" description="Disordered" evidence="7">
    <location>
        <begin position="1"/>
        <end position="21"/>
    </location>
</feature>
<feature type="compositionally biased region" description="Polar residues" evidence="7">
    <location>
        <begin position="70"/>
        <end position="92"/>
    </location>
</feature>
<keyword evidence="6" id="KW-0539">Nucleus</keyword>
<keyword evidence="10" id="KW-1185">Reference proteome</keyword>
<dbReference type="AlphaFoldDB" id="A0A8H4NXJ7"/>
<evidence type="ECO:0000256" key="7">
    <source>
        <dbReference type="SAM" id="MobiDB-lite"/>
    </source>
</evidence>
<dbReference type="EMBL" id="JAADJG010000297">
    <property type="protein sequence ID" value="KAF4449208.1"/>
    <property type="molecule type" value="Genomic_DNA"/>
</dbReference>
<feature type="compositionally biased region" description="Pro residues" evidence="7">
    <location>
        <begin position="365"/>
        <end position="375"/>
    </location>
</feature>
<dbReference type="GO" id="GO:0000981">
    <property type="term" value="F:DNA-binding transcription factor activity, RNA polymerase II-specific"/>
    <property type="evidence" value="ECO:0007669"/>
    <property type="project" value="InterPro"/>
</dbReference>
<feature type="region of interest" description="Disordered" evidence="7">
    <location>
        <begin position="53"/>
        <end position="101"/>
    </location>
</feature>
<keyword evidence="3" id="KW-0805">Transcription regulation</keyword>
<evidence type="ECO:0000256" key="4">
    <source>
        <dbReference type="ARBA" id="ARBA00023125"/>
    </source>
</evidence>
<evidence type="ECO:0000313" key="9">
    <source>
        <dbReference type="EMBL" id="KAF4449208.1"/>
    </source>
</evidence>
<evidence type="ECO:0000259" key="8">
    <source>
        <dbReference type="Pfam" id="PF00172"/>
    </source>
</evidence>
<dbReference type="InterPro" id="IPR001138">
    <property type="entry name" value="Zn2Cys6_DnaBD"/>
</dbReference>
<feature type="region of interest" description="Disordered" evidence="7">
    <location>
        <begin position="305"/>
        <end position="386"/>
    </location>
</feature>
<dbReference type="InterPro" id="IPR036864">
    <property type="entry name" value="Zn2-C6_fun-type_DNA-bd_sf"/>
</dbReference>
<keyword evidence="5" id="KW-0804">Transcription</keyword>
<evidence type="ECO:0000313" key="10">
    <source>
        <dbReference type="Proteomes" id="UP000605986"/>
    </source>
</evidence>
<organism evidence="9 10">
    <name type="scientific">Fusarium austroafricanum</name>
    <dbReference type="NCBI Taxonomy" id="2364996"/>
    <lineage>
        <taxon>Eukaryota</taxon>
        <taxon>Fungi</taxon>
        <taxon>Dikarya</taxon>
        <taxon>Ascomycota</taxon>
        <taxon>Pezizomycotina</taxon>
        <taxon>Sordariomycetes</taxon>
        <taxon>Hypocreomycetidae</taxon>
        <taxon>Hypocreales</taxon>
        <taxon>Nectriaceae</taxon>
        <taxon>Fusarium</taxon>
        <taxon>Fusarium concolor species complex</taxon>
    </lineage>
</organism>
<evidence type="ECO:0000256" key="3">
    <source>
        <dbReference type="ARBA" id="ARBA00023015"/>
    </source>
</evidence>
<proteinExistence type="predicted"/>
<comment type="caution">
    <text evidence="9">The sequence shown here is derived from an EMBL/GenBank/DDBJ whole genome shotgun (WGS) entry which is preliminary data.</text>
</comment>
<keyword evidence="2" id="KW-0862">Zinc</keyword>
<evidence type="ECO:0000256" key="5">
    <source>
        <dbReference type="ARBA" id="ARBA00023163"/>
    </source>
</evidence>
<keyword evidence="4" id="KW-0238">DNA-binding</keyword>
<accession>A0A8H4NXJ7</accession>
<dbReference type="Proteomes" id="UP000605986">
    <property type="component" value="Unassembled WGS sequence"/>
</dbReference>
<dbReference type="OrthoDB" id="3598904at2759"/>
<feature type="compositionally biased region" description="Low complexity" evidence="7">
    <location>
        <begin position="344"/>
        <end position="364"/>
    </location>
</feature>